<organism evidence="1 2">
    <name type="scientific">Handroanthus impetiginosus</name>
    <dbReference type="NCBI Taxonomy" id="429701"/>
    <lineage>
        <taxon>Eukaryota</taxon>
        <taxon>Viridiplantae</taxon>
        <taxon>Streptophyta</taxon>
        <taxon>Embryophyta</taxon>
        <taxon>Tracheophyta</taxon>
        <taxon>Spermatophyta</taxon>
        <taxon>Magnoliopsida</taxon>
        <taxon>eudicotyledons</taxon>
        <taxon>Gunneridae</taxon>
        <taxon>Pentapetalae</taxon>
        <taxon>asterids</taxon>
        <taxon>lamiids</taxon>
        <taxon>Lamiales</taxon>
        <taxon>Bignoniaceae</taxon>
        <taxon>Crescentiina</taxon>
        <taxon>Tabebuia alliance</taxon>
        <taxon>Handroanthus</taxon>
    </lineage>
</organism>
<keyword evidence="2" id="KW-1185">Reference proteome</keyword>
<dbReference type="AlphaFoldDB" id="A0A2G9GLA5"/>
<protein>
    <submittedName>
        <fullName evidence="1">Uncharacterized protein</fullName>
    </submittedName>
</protein>
<dbReference type="EMBL" id="NKXS01004558">
    <property type="protein sequence ID" value="PIN05992.1"/>
    <property type="molecule type" value="Genomic_DNA"/>
</dbReference>
<proteinExistence type="predicted"/>
<accession>A0A2G9GLA5</accession>
<reference evidence="2" key="1">
    <citation type="journal article" date="2018" name="Gigascience">
        <title>Genome assembly of the Pink Ipe (Handroanthus impetiginosus, Bignoniaceae), a highly valued, ecologically keystone Neotropical timber forest tree.</title>
        <authorList>
            <person name="Silva-Junior O.B."/>
            <person name="Grattapaglia D."/>
            <person name="Novaes E."/>
            <person name="Collevatti R.G."/>
        </authorList>
    </citation>
    <scope>NUCLEOTIDE SEQUENCE [LARGE SCALE GENOMIC DNA]</scope>
    <source>
        <strain evidence="2">cv. UFG-1</strain>
    </source>
</reference>
<evidence type="ECO:0000313" key="2">
    <source>
        <dbReference type="Proteomes" id="UP000231279"/>
    </source>
</evidence>
<dbReference type="Proteomes" id="UP000231279">
    <property type="component" value="Unassembled WGS sequence"/>
</dbReference>
<evidence type="ECO:0000313" key="1">
    <source>
        <dbReference type="EMBL" id="PIN05992.1"/>
    </source>
</evidence>
<gene>
    <name evidence="1" type="ORF">CDL12_21471</name>
</gene>
<comment type="caution">
    <text evidence="1">The sequence shown here is derived from an EMBL/GenBank/DDBJ whole genome shotgun (WGS) entry which is preliminary data.</text>
</comment>
<name>A0A2G9GLA5_9LAMI</name>
<sequence length="101" mass="11779">MHWVYKILASSDPWANKVTSFLRIDVSCVFNEVYVVHIRTVHESCYNVTDEYNWFVYLARMEQLMEPSCSLALMTAVKFCKFVIFYNKGSNGKMFNALSSL</sequence>